<dbReference type="InterPro" id="IPR036390">
    <property type="entry name" value="WH_DNA-bd_sf"/>
</dbReference>
<keyword evidence="2" id="KW-0805">Transcription regulation</keyword>
<evidence type="ECO:0000313" key="7">
    <source>
        <dbReference type="Proteomes" id="UP001555786"/>
    </source>
</evidence>
<organism evidence="6 7">
    <name type="scientific">Labrys neptuniae</name>
    <dbReference type="NCBI Taxonomy" id="376174"/>
    <lineage>
        <taxon>Bacteria</taxon>
        <taxon>Pseudomonadati</taxon>
        <taxon>Pseudomonadota</taxon>
        <taxon>Alphaproteobacteria</taxon>
        <taxon>Hyphomicrobiales</taxon>
        <taxon>Xanthobacteraceae</taxon>
        <taxon>Labrys</taxon>
    </lineage>
</organism>
<dbReference type="Gene3D" id="1.10.10.10">
    <property type="entry name" value="Winged helix-like DNA-binding domain superfamily/Winged helix DNA-binding domain"/>
    <property type="match status" value="1"/>
</dbReference>
<dbReference type="InterPro" id="IPR058163">
    <property type="entry name" value="LysR-type_TF_proteobact-type"/>
</dbReference>
<dbReference type="PANTHER" id="PTHR30537">
    <property type="entry name" value="HTH-TYPE TRANSCRIPTIONAL REGULATOR"/>
    <property type="match status" value="1"/>
</dbReference>
<keyword evidence="7" id="KW-1185">Reference proteome</keyword>
<dbReference type="PANTHER" id="PTHR30537:SF74">
    <property type="entry name" value="HTH-TYPE TRANSCRIPTIONAL REGULATOR TRPI"/>
    <property type="match status" value="1"/>
</dbReference>
<proteinExistence type="inferred from homology"/>
<dbReference type="PROSITE" id="PS50931">
    <property type="entry name" value="HTH_LYSR"/>
    <property type="match status" value="1"/>
</dbReference>
<accession>A0ABV3PKP9</accession>
<name>A0ABV3PKP9_9HYPH</name>
<sequence length="319" mass="34648">MPDALPRLPPLKALRAFEAAARHLNFRLAAEELNVTQGAVAQHIRGLEADLGVKLFERLPRGLTLTHAGHGYLPPVRRAFELIADATLGLRPEPARLTISVTPSFATKWLIPRLPYFVAEHPLVDLRILANESLSNFQSDGVDIAVRQGRLPFGPGLVVERLFAQHVIAVCAPALLPAGSNGIEPAEILSYTLLHDTHNLWPEFLERALGLKPLVEPRRMRFNQTGLAIEAAAAGQGIALASRFLVAGDLATGRLIQPVAAVMSGGHDFYVVLPRRQRHPEPTDAVRRWLIDTAQAEALADNPAAQKSTASALAVVETR</sequence>
<evidence type="ECO:0000256" key="2">
    <source>
        <dbReference type="ARBA" id="ARBA00023015"/>
    </source>
</evidence>
<dbReference type="Pfam" id="PF00126">
    <property type="entry name" value="HTH_1"/>
    <property type="match status" value="1"/>
</dbReference>
<dbReference type="Proteomes" id="UP001555786">
    <property type="component" value="Unassembled WGS sequence"/>
</dbReference>
<evidence type="ECO:0000256" key="4">
    <source>
        <dbReference type="ARBA" id="ARBA00023163"/>
    </source>
</evidence>
<evidence type="ECO:0000259" key="5">
    <source>
        <dbReference type="PROSITE" id="PS50931"/>
    </source>
</evidence>
<dbReference type="InterPro" id="IPR036388">
    <property type="entry name" value="WH-like_DNA-bd_sf"/>
</dbReference>
<reference evidence="6 7" key="1">
    <citation type="submission" date="2024-07" db="EMBL/GenBank/DDBJ databases">
        <title>Description of Labrys sedimenti sp. nov., isolated from a diclofenac-degrading enrichment culture.</title>
        <authorList>
            <person name="Tancsics A."/>
            <person name="Csepanyi A."/>
        </authorList>
    </citation>
    <scope>NUCLEOTIDE SEQUENCE [LARGE SCALE GENOMIC DNA]</scope>
    <source>
        <strain evidence="6 7">LMG 23578</strain>
    </source>
</reference>
<evidence type="ECO:0000313" key="6">
    <source>
        <dbReference type="EMBL" id="MEW9306058.1"/>
    </source>
</evidence>
<dbReference type="Pfam" id="PF03466">
    <property type="entry name" value="LysR_substrate"/>
    <property type="match status" value="1"/>
</dbReference>
<dbReference type="InterPro" id="IPR005119">
    <property type="entry name" value="LysR_subst-bd"/>
</dbReference>
<dbReference type="SUPFAM" id="SSF53850">
    <property type="entry name" value="Periplasmic binding protein-like II"/>
    <property type="match status" value="1"/>
</dbReference>
<dbReference type="InterPro" id="IPR000847">
    <property type="entry name" value="LysR_HTH_N"/>
</dbReference>
<keyword evidence="4" id="KW-0804">Transcription</keyword>
<dbReference type="RefSeq" id="WP_367623932.1">
    <property type="nucleotide sequence ID" value="NZ_JBFNQD010000003.1"/>
</dbReference>
<comment type="similarity">
    <text evidence="1">Belongs to the LysR transcriptional regulatory family.</text>
</comment>
<keyword evidence="3" id="KW-0238">DNA-binding</keyword>
<evidence type="ECO:0000256" key="1">
    <source>
        <dbReference type="ARBA" id="ARBA00009437"/>
    </source>
</evidence>
<dbReference type="CDD" id="cd08432">
    <property type="entry name" value="PBP2_GcdR_TrpI_HvrB_AmpR_like"/>
    <property type="match status" value="1"/>
</dbReference>
<gene>
    <name evidence="6" type="ORF">ABXS05_10950</name>
</gene>
<comment type="caution">
    <text evidence="6">The sequence shown here is derived from an EMBL/GenBank/DDBJ whole genome shotgun (WGS) entry which is preliminary data.</text>
</comment>
<dbReference type="Gene3D" id="3.40.190.10">
    <property type="entry name" value="Periplasmic binding protein-like II"/>
    <property type="match status" value="2"/>
</dbReference>
<dbReference type="PRINTS" id="PR00039">
    <property type="entry name" value="HTHLYSR"/>
</dbReference>
<dbReference type="SUPFAM" id="SSF46785">
    <property type="entry name" value="Winged helix' DNA-binding domain"/>
    <property type="match status" value="1"/>
</dbReference>
<protein>
    <submittedName>
        <fullName evidence="6">LysR substrate-binding domain-containing protein</fullName>
    </submittedName>
</protein>
<evidence type="ECO:0000256" key="3">
    <source>
        <dbReference type="ARBA" id="ARBA00023125"/>
    </source>
</evidence>
<dbReference type="EMBL" id="JBFNQD010000003">
    <property type="protein sequence ID" value="MEW9306058.1"/>
    <property type="molecule type" value="Genomic_DNA"/>
</dbReference>
<feature type="domain" description="HTH lysR-type" evidence="5">
    <location>
        <begin position="9"/>
        <end position="66"/>
    </location>
</feature>